<feature type="transmembrane region" description="Helical" evidence="1">
    <location>
        <begin position="107"/>
        <end position="127"/>
    </location>
</feature>
<keyword evidence="1" id="KW-0812">Transmembrane</keyword>
<name>A0A5M8NYM2_9BACT</name>
<protein>
    <submittedName>
        <fullName evidence="2">Uncharacterized protein</fullName>
    </submittedName>
</protein>
<comment type="caution">
    <text evidence="2">The sequence shown here is derived from an EMBL/GenBank/DDBJ whole genome shotgun (WGS) entry which is preliminary data.</text>
</comment>
<gene>
    <name evidence="2" type="ORF">EZS26_002857</name>
</gene>
<feature type="transmembrane region" description="Helical" evidence="1">
    <location>
        <begin position="67"/>
        <end position="86"/>
    </location>
</feature>
<feature type="transmembrane region" description="Helical" evidence="1">
    <location>
        <begin position="133"/>
        <end position="155"/>
    </location>
</feature>
<evidence type="ECO:0000313" key="2">
    <source>
        <dbReference type="EMBL" id="KAA6301005.1"/>
    </source>
</evidence>
<feature type="transmembrane region" description="Helical" evidence="1">
    <location>
        <begin position="29"/>
        <end position="47"/>
    </location>
</feature>
<accession>A0A5M8NYM2</accession>
<dbReference type="AlphaFoldDB" id="A0A5M8NYM2"/>
<feature type="transmembrane region" description="Helical" evidence="1">
    <location>
        <begin position="162"/>
        <end position="182"/>
    </location>
</feature>
<evidence type="ECO:0000313" key="3">
    <source>
        <dbReference type="Proteomes" id="UP000324575"/>
    </source>
</evidence>
<dbReference type="EMBL" id="SNRX01000034">
    <property type="protein sequence ID" value="KAA6301005.1"/>
    <property type="molecule type" value="Genomic_DNA"/>
</dbReference>
<reference evidence="2 3" key="1">
    <citation type="submission" date="2019-03" db="EMBL/GenBank/DDBJ databases">
        <title>Single cell metagenomics reveals metabolic interactions within the superorganism composed of flagellate Streblomastix strix and complex community of Bacteroidetes bacteria on its surface.</title>
        <authorList>
            <person name="Treitli S.C."/>
            <person name="Kolisko M."/>
            <person name="Husnik F."/>
            <person name="Keeling P."/>
            <person name="Hampl V."/>
        </authorList>
    </citation>
    <scope>NUCLEOTIDE SEQUENCE [LARGE SCALE GENOMIC DNA]</scope>
    <source>
        <strain evidence="2">St1</strain>
    </source>
</reference>
<evidence type="ECO:0000256" key="1">
    <source>
        <dbReference type="SAM" id="Phobius"/>
    </source>
</evidence>
<keyword evidence="1" id="KW-1133">Transmembrane helix</keyword>
<keyword evidence="1" id="KW-0472">Membrane</keyword>
<dbReference type="Proteomes" id="UP000324575">
    <property type="component" value="Unassembled WGS sequence"/>
</dbReference>
<organism evidence="2 3">
    <name type="scientific">Candidatus Ordinivivax streblomastigis</name>
    <dbReference type="NCBI Taxonomy" id="2540710"/>
    <lineage>
        <taxon>Bacteria</taxon>
        <taxon>Pseudomonadati</taxon>
        <taxon>Bacteroidota</taxon>
        <taxon>Bacteroidia</taxon>
        <taxon>Bacteroidales</taxon>
        <taxon>Candidatus Ordinivivax</taxon>
    </lineage>
</organism>
<sequence length="225" mass="25471">MEYIIIILIVFIFINTILKLSFWKGWQCIVFGLICALFILATYQYAIIQSKTQIAETLNNRKTMQDLSVLITLESVLCFAYCFSALRALFGKRPKTGIRYLHGYPGLLVFPALFYVLTTAIFGLPGIDFSRIAWIIAGGVAILIPVLSQGIRWYLPEKELRLEIHFIVSLFVAVTGLISTVNGNVTYQTTRGALNVRALLLSFGLFLVLFVAGYLLNKFKFRKKH</sequence>
<proteinExistence type="predicted"/>
<feature type="transmembrane region" description="Helical" evidence="1">
    <location>
        <begin position="194"/>
        <end position="216"/>
    </location>
</feature>
<feature type="transmembrane region" description="Helical" evidence="1">
    <location>
        <begin position="6"/>
        <end position="22"/>
    </location>
</feature>